<dbReference type="GO" id="GO:0008747">
    <property type="term" value="F:N-acetylneuraminate lyase activity"/>
    <property type="evidence" value="ECO:0007669"/>
    <property type="project" value="UniProtKB-EC"/>
</dbReference>
<dbReference type="SMART" id="SM01130">
    <property type="entry name" value="DHDPS"/>
    <property type="match status" value="1"/>
</dbReference>
<keyword evidence="6 9" id="KW-0456">Lyase</keyword>
<dbReference type="EC" id="4.1.3.3" evidence="4"/>
<dbReference type="FunCoup" id="A9V1W3">
    <property type="interactions" value="207"/>
</dbReference>
<dbReference type="OMA" id="DWYNIVQ"/>
<comment type="pathway">
    <text evidence="2">Amino-sugar metabolism; N-acetylneuraminate degradation.</text>
</comment>
<keyword evidence="5" id="KW-0963">Cytoplasm</keyword>
<evidence type="ECO:0000256" key="4">
    <source>
        <dbReference type="ARBA" id="ARBA00012911"/>
    </source>
</evidence>
<dbReference type="Gene3D" id="3.20.20.70">
    <property type="entry name" value="Aldolase class I"/>
    <property type="match status" value="1"/>
</dbReference>
<dbReference type="RefSeq" id="XP_001746737.1">
    <property type="nucleotide sequence ID" value="XM_001746685.1"/>
</dbReference>
<dbReference type="PRINTS" id="PR00146">
    <property type="entry name" value="DHPICSNTHASE"/>
</dbReference>
<dbReference type="GeneID" id="5891852"/>
<dbReference type="STRING" id="81824.A9V1W3"/>
<dbReference type="EMBL" id="CH991554">
    <property type="protein sequence ID" value="EDQ88633.1"/>
    <property type="molecule type" value="Genomic_DNA"/>
</dbReference>
<comment type="catalytic activity">
    <reaction evidence="8">
        <text>aceneuramate = aldehydo-N-acetyl-D-mannosamine + pyruvate</text>
        <dbReference type="Rhea" id="RHEA:23296"/>
        <dbReference type="ChEBI" id="CHEBI:15361"/>
        <dbReference type="ChEBI" id="CHEBI:17122"/>
        <dbReference type="ChEBI" id="CHEBI:173083"/>
        <dbReference type="EC" id="4.1.3.3"/>
    </reaction>
</comment>
<evidence type="ECO:0000256" key="10">
    <source>
        <dbReference type="PIRSR" id="PIRSR001365-1"/>
    </source>
</evidence>
<evidence type="ECO:0000256" key="7">
    <source>
        <dbReference type="ARBA" id="ARBA00023277"/>
    </source>
</evidence>
<protein>
    <recommendedName>
        <fullName evidence="4">N-acetylneuraminate lyase</fullName>
        <ecNumber evidence="4">4.1.3.3</ecNumber>
    </recommendedName>
</protein>
<comment type="similarity">
    <text evidence="3">Belongs to the DapA family. NanA subfamily.</text>
</comment>
<comment type="subcellular location">
    <subcellularLocation>
        <location evidence="1">Cytoplasm</location>
    </subcellularLocation>
</comment>
<keyword evidence="7" id="KW-0119">Carbohydrate metabolism</keyword>
<feature type="active site" description="Schiff-base intermediate with substrate" evidence="10">
    <location>
        <position position="215"/>
    </location>
</feature>
<dbReference type="GO" id="GO:0005737">
    <property type="term" value="C:cytoplasm"/>
    <property type="evidence" value="ECO:0007669"/>
    <property type="project" value="UniProtKB-SubCell"/>
</dbReference>
<evidence type="ECO:0000313" key="13">
    <source>
        <dbReference type="EMBL" id="EDQ88633.1"/>
    </source>
</evidence>
<dbReference type="InterPro" id="IPR002220">
    <property type="entry name" value="DapA-like"/>
</dbReference>
<evidence type="ECO:0000256" key="2">
    <source>
        <dbReference type="ARBA" id="ARBA00004878"/>
    </source>
</evidence>
<dbReference type="AlphaFoldDB" id="A9V1W3"/>
<dbReference type="InParanoid" id="A9V1W3"/>
<dbReference type="KEGG" id="mbr:MONBRDRAFT_26275"/>
<evidence type="ECO:0000256" key="3">
    <source>
        <dbReference type="ARBA" id="ARBA00006324"/>
    </source>
</evidence>
<feature type="active site" description="Proton donor/acceptor" evidence="10">
    <location>
        <position position="185"/>
    </location>
</feature>
<name>A9V1W3_MONBE</name>
<evidence type="ECO:0000256" key="9">
    <source>
        <dbReference type="PIRNR" id="PIRNR001365"/>
    </source>
</evidence>
<evidence type="ECO:0000256" key="8">
    <source>
        <dbReference type="ARBA" id="ARBA00044906"/>
    </source>
</evidence>
<sequence>MMSHTAIAACLALALVGLVAGAQADVVQVRVQERWNSTWRAQALNQVPPMAVLHAPLTPFLDDGSWSLNISAIPSLAKRASEYGVTVIWTCGGMGQFYTLTVEERMKINEAWVEAAKPYGLYVIAHVGTTVLADAVTMAKHALSVGADAVASVPPYYQNPGSISELIEFFKPIVEAAYPLPLYYYHIPGSTGYSVKMQDLISQAEQSLPALLGIKYVDSDTLDWYNIVQSYNNSHVLMFAPEPKLQSFGLGIGRGTVLAEDFFAPTYLRMHQHFVRGNITAAQTEQAWKYSAMAVFSKYGGGSAERAVYRRIANVDLGPCRLPATNFDESNWPALQADLQAVGFFDQVPPAM</sequence>
<dbReference type="PANTHER" id="PTHR12128:SF21">
    <property type="entry name" value="N-ACETYLNEURAMINATE LYASE"/>
    <property type="match status" value="1"/>
</dbReference>
<reference evidence="13 14" key="1">
    <citation type="journal article" date="2008" name="Nature">
        <title>The genome of the choanoflagellate Monosiga brevicollis and the origin of metazoans.</title>
        <authorList>
            <consortium name="JGI Sequencing"/>
            <person name="King N."/>
            <person name="Westbrook M.J."/>
            <person name="Young S.L."/>
            <person name="Kuo A."/>
            <person name="Abedin M."/>
            <person name="Chapman J."/>
            <person name="Fairclough S."/>
            <person name="Hellsten U."/>
            <person name="Isogai Y."/>
            <person name="Letunic I."/>
            <person name="Marr M."/>
            <person name="Pincus D."/>
            <person name="Putnam N."/>
            <person name="Rokas A."/>
            <person name="Wright K.J."/>
            <person name="Zuzow R."/>
            <person name="Dirks W."/>
            <person name="Good M."/>
            <person name="Goodstein D."/>
            <person name="Lemons D."/>
            <person name="Li W."/>
            <person name="Lyons J.B."/>
            <person name="Morris A."/>
            <person name="Nichols S."/>
            <person name="Richter D.J."/>
            <person name="Salamov A."/>
            <person name="Bork P."/>
            <person name="Lim W.A."/>
            <person name="Manning G."/>
            <person name="Miller W.T."/>
            <person name="McGinnis W."/>
            <person name="Shapiro H."/>
            <person name="Tjian R."/>
            <person name="Grigoriev I.V."/>
            <person name="Rokhsar D."/>
        </authorList>
    </citation>
    <scope>NUCLEOTIDE SEQUENCE [LARGE SCALE GENOMIC DNA]</scope>
    <source>
        <strain evidence="14">MX1 / ATCC 50154</strain>
    </source>
</reference>
<keyword evidence="14" id="KW-1185">Reference proteome</keyword>
<evidence type="ECO:0000313" key="14">
    <source>
        <dbReference type="Proteomes" id="UP000001357"/>
    </source>
</evidence>
<dbReference type="Pfam" id="PF00701">
    <property type="entry name" value="DHDPS"/>
    <property type="match status" value="1"/>
</dbReference>
<evidence type="ECO:0000256" key="11">
    <source>
        <dbReference type="PIRSR" id="PIRSR001365-2"/>
    </source>
</evidence>
<dbReference type="eggNOG" id="ENOG502QQA3">
    <property type="taxonomic scope" value="Eukaryota"/>
</dbReference>
<evidence type="ECO:0000256" key="6">
    <source>
        <dbReference type="ARBA" id="ARBA00023239"/>
    </source>
</evidence>
<gene>
    <name evidence="13" type="ORF">MONBRDRAFT_26275</name>
</gene>
<organism evidence="13 14">
    <name type="scientific">Monosiga brevicollis</name>
    <name type="common">Choanoflagellate</name>
    <dbReference type="NCBI Taxonomy" id="81824"/>
    <lineage>
        <taxon>Eukaryota</taxon>
        <taxon>Choanoflagellata</taxon>
        <taxon>Craspedida</taxon>
        <taxon>Salpingoecidae</taxon>
        <taxon>Monosiga</taxon>
    </lineage>
</organism>
<proteinExistence type="inferred from homology"/>
<evidence type="ECO:0000256" key="12">
    <source>
        <dbReference type="SAM" id="SignalP"/>
    </source>
</evidence>
<feature type="binding site" evidence="11">
    <location>
        <position position="257"/>
    </location>
    <ligand>
        <name>pyruvate</name>
        <dbReference type="ChEBI" id="CHEBI:15361"/>
    </ligand>
</feature>
<keyword evidence="12" id="KW-0732">Signal</keyword>
<dbReference type="PANTHER" id="PTHR12128">
    <property type="entry name" value="DIHYDRODIPICOLINATE SYNTHASE"/>
    <property type="match status" value="1"/>
</dbReference>
<evidence type="ECO:0000256" key="1">
    <source>
        <dbReference type="ARBA" id="ARBA00004496"/>
    </source>
</evidence>
<dbReference type="Proteomes" id="UP000001357">
    <property type="component" value="Unassembled WGS sequence"/>
</dbReference>
<feature type="chain" id="PRO_5002744600" description="N-acetylneuraminate lyase" evidence="12">
    <location>
        <begin position="25"/>
        <end position="352"/>
    </location>
</feature>
<dbReference type="InterPro" id="IPR013785">
    <property type="entry name" value="Aldolase_TIM"/>
</dbReference>
<accession>A9V1W3</accession>
<dbReference type="PIRSF" id="PIRSF001365">
    <property type="entry name" value="DHDPS"/>
    <property type="match status" value="1"/>
</dbReference>
<feature type="signal peptide" evidence="12">
    <location>
        <begin position="1"/>
        <end position="24"/>
    </location>
</feature>
<evidence type="ECO:0000256" key="5">
    <source>
        <dbReference type="ARBA" id="ARBA00022490"/>
    </source>
</evidence>
<dbReference type="SUPFAM" id="SSF51569">
    <property type="entry name" value="Aldolase"/>
    <property type="match status" value="1"/>
</dbReference>